<dbReference type="RefSeq" id="WP_132244772.1">
    <property type="nucleotide sequence ID" value="NZ_SLWV01000010.1"/>
</dbReference>
<proteinExistence type="predicted"/>
<evidence type="ECO:0000256" key="1">
    <source>
        <dbReference type="SAM" id="Coils"/>
    </source>
</evidence>
<keyword evidence="3" id="KW-1185">Reference proteome</keyword>
<protein>
    <recommendedName>
        <fullName evidence="4">Lipoprotein</fullName>
    </recommendedName>
</protein>
<evidence type="ECO:0000313" key="3">
    <source>
        <dbReference type="Proteomes" id="UP000294919"/>
    </source>
</evidence>
<dbReference type="EMBL" id="SLWV01000010">
    <property type="protein sequence ID" value="TCO74940.1"/>
    <property type="molecule type" value="Genomic_DNA"/>
</dbReference>
<comment type="caution">
    <text evidence="2">The sequence shown here is derived from an EMBL/GenBank/DDBJ whole genome shotgun (WGS) entry which is preliminary data.</text>
</comment>
<reference evidence="2 3" key="1">
    <citation type="submission" date="2019-03" db="EMBL/GenBank/DDBJ databases">
        <title>Genomic Encyclopedia of Type Strains, Phase IV (KMG-IV): sequencing the most valuable type-strain genomes for metagenomic binning, comparative biology and taxonomic classification.</title>
        <authorList>
            <person name="Goeker M."/>
        </authorList>
    </citation>
    <scope>NUCLEOTIDE SEQUENCE [LARGE SCALE GENOMIC DNA]</scope>
    <source>
        <strain evidence="2 3">DSM 102940</strain>
    </source>
</reference>
<evidence type="ECO:0008006" key="4">
    <source>
        <dbReference type="Google" id="ProtNLM"/>
    </source>
</evidence>
<organism evidence="2 3">
    <name type="scientific">Marinisporobacter balticus</name>
    <dbReference type="NCBI Taxonomy" id="2018667"/>
    <lineage>
        <taxon>Bacteria</taxon>
        <taxon>Bacillati</taxon>
        <taxon>Bacillota</taxon>
        <taxon>Clostridia</taxon>
        <taxon>Peptostreptococcales</taxon>
        <taxon>Thermotaleaceae</taxon>
        <taxon>Marinisporobacter</taxon>
    </lineage>
</organism>
<sequence>MKKISTIALLLVVAMVFTGCSSEEMKLYNAFQQSQEITSMESDTDITFTLGTEGLSQQDQQQVDQMQTMLKDSKISLHQKMIQNEEKTIAKAKVDLGMTFGGMGIDTNIWVDVDNSGKTPKLVEVIKMPAIAMASMAAASPEFQNKEYLVYDFNQIMDMNMDQGQKIDYNKLMTFSKDLQPKFTAFLKDYAKQFNSGLNIVEYKGNQSIDGKNVAVYELKLDDQSFKKLIKYSANNLLENEDAMKFVKEYMNIAVDMVETKDVEKEDAKAEIEQGLNELEKNIPEFKEKMNQFMDAFNDVKIIGDKGIVIEYSINEEGFIVAEKGSIDLNIDLGAIEKAATKIDNEQKASPVHKTGVFKIGLNFDTKMYNINEEIEIDKPALTFENTMYLSDLMKSAMQSYETDVETVEENEIVPQ</sequence>
<evidence type="ECO:0000313" key="2">
    <source>
        <dbReference type="EMBL" id="TCO74940.1"/>
    </source>
</evidence>
<dbReference type="PROSITE" id="PS51257">
    <property type="entry name" value="PROKAR_LIPOPROTEIN"/>
    <property type="match status" value="1"/>
</dbReference>
<keyword evidence="1" id="KW-0175">Coiled coil</keyword>
<feature type="coiled-coil region" evidence="1">
    <location>
        <begin position="269"/>
        <end position="296"/>
    </location>
</feature>
<dbReference type="OrthoDB" id="1706091at2"/>
<gene>
    <name evidence="2" type="ORF">EV214_11011</name>
</gene>
<accession>A0A4V2SBB9</accession>
<dbReference type="Proteomes" id="UP000294919">
    <property type="component" value="Unassembled WGS sequence"/>
</dbReference>
<name>A0A4V2SBB9_9FIRM</name>
<dbReference type="AlphaFoldDB" id="A0A4V2SBB9"/>